<protein>
    <submittedName>
        <fullName evidence="1">Uncharacterized protein</fullName>
    </submittedName>
</protein>
<dbReference type="RefSeq" id="WP_348943925.1">
    <property type="nucleotide sequence ID" value="NZ_CP157355.1"/>
</dbReference>
<reference evidence="1" key="1">
    <citation type="submission" date="2024-05" db="EMBL/GenBank/DDBJ databases">
        <authorList>
            <person name="Yang L."/>
            <person name="Pan L."/>
        </authorList>
    </citation>
    <scope>NUCLEOTIDE SEQUENCE</scope>
    <source>
        <strain evidence="1">FCG-7</strain>
    </source>
</reference>
<organism evidence="1">
    <name type="scientific">Chitinibacter mangrovi</name>
    <dbReference type="NCBI Taxonomy" id="3153927"/>
    <lineage>
        <taxon>Bacteria</taxon>
        <taxon>Pseudomonadati</taxon>
        <taxon>Pseudomonadota</taxon>
        <taxon>Betaproteobacteria</taxon>
        <taxon>Neisseriales</taxon>
        <taxon>Chitinibacteraceae</taxon>
        <taxon>Chitinibacter</taxon>
    </lineage>
</organism>
<dbReference type="KEGG" id="cmav:ABHF33_10515"/>
<dbReference type="AlphaFoldDB" id="A0AAU7F6M9"/>
<evidence type="ECO:0000313" key="1">
    <source>
        <dbReference type="EMBL" id="XBL99505.1"/>
    </source>
</evidence>
<proteinExistence type="predicted"/>
<accession>A0AAU7F6M9</accession>
<sequence>MPFAYDYLLEFQKQMQRGRCLHHSHGERCDKIIKAHSIQKSGQLSLIAENGHVYRLNNELAVLRKNNGIPDLKKIGIKQASTFLGFCKLHDNQLFEPIDKYPLEPTKEQIALYAFRCLCREYFVKENAVTTISNMTSHTDLNRHQLSFLKHSHLGHSNALANLQRHKSLFDSVILNSDFEQFEFICFTSSSPCQLQFSGVLYPDYDFEGKILQDLGVLTERLDLITFFSAPMENGWAFGFGWHVSSNKTCFPFIQSLANIVANGKKLEDALLRFVISCCENHAMRISWWDGLDADLKAQIIERMHIMTHPHIQVPVNYLMAGCEGVANWNFEYIHTSLPSKN</sequence>
<name>A0AAU7F6M9_9NEIS</name>
<gene>
    <name evidence="1" type="ORF">ABHF33_10515</name>
</gene>
<dbReference type="EMBL" id="CP157355">
    <property type="protein sequence ID" value="XBL99505.1"/>
    <property type="molecule type" value="Genomic_DNA"/>
</dbReference>